<name>A0A1Y3BCG8_EURMA</name>
<comment type="caution">
    <text evidence="2">The sequence shown here is derived from an EMBL/GenBank/DDBJ whole genome shotgun (WGS) entry which is preliminary data.</text>
</comment>
<accession>A0A1Y3BCG8</accession>
<keyword evidence="1" id="KW-0812">Transmembrane</keyword>
<dbReference type="Proteomes" id="UP000194236">
    <property type="component" value="Unassembled WGS sequence"/>
</dbReference>
<keyword evidence="1" id="KW-0472">Membrane</keyword>
<keyword evidence="1" id="KW-1133">Transmembrane helix</keyword>
<sequence length="83" mass="9277">MSETVKILVAVVCLIPIDDDGNKDSVNHRLEAVVVDVNSDVHRRLETISTCGVERLRSIDNTTRLSSLFFILPLTCADFIVYN</sequence>
<gene>
    <name evidence="2" type="ORF">BLA29_011492</name>
</gene>
<organism evidence="2 3">
    <name type="scientific">Euroglyphus maynei</name>
    <name type="common">Mayne's house dust mite</name>
    <dbReference type="NCBI Taxonomy" id="6958"/>
    <lineage>
        <taxon>Eukaryota</taxon>
        <taxon>Metazoa</taxon>
        <taxon>Ecdysozoa</taxon>
        <taxon>Arthropoda</taxon>
        <taxon>Chelicerata</taxon>
        <taxon>Arachnida</taxon>
        <taxon>Acari</taxon>
        <taxon>Acariformes</taxon>
        <taxon>Sarcoptiformes</taxon>
        <taxon>Astigmata</taxon>
        <taxon>Psoroptidia</taxon>
        <taxon>Analgoidea</taxon>
        <taxon>Pyroglyphidae</taxon>
        <taxon>Pyroglyphinae</taxon>
        <taxon>Euroglyphus</taxon>
    </lineage>
</organism>
<dbReference type="EMBL" id="MUJZ01031790">
    <property type="protein sequence ID" value="OTF77598.1"/>
    <property type="molecule type" value="Genomic_DNA"/>
</dbReference>
<dbReference type="AlphaFoldDB" id="A0A1Y3BCG8"/>
<keyword evidence="3" id="KW-1185">Reference proteome</keyword>
<feature type="transmembrane region" description="Helical" evidence="1">
    <location>
        <begin position="65"/>
        <end position="82"/>
    </location>
</feature>
<evidence type="ECO:0000313" key="2">
    <source>
        <dbReference type="EMBL" id="OTF77598.1"/>
    </source>
</evidence>
<evidence type="ECO:0000313" key="3">
    <source>
        <dbReference type="Proteomes" id="UP000194236"/>
    </source>
</evidence>
<proteinExistence type="predicted"/>
<protein>
    <submittedName>
        <fullName evidence="2">Uncharacterized protein</fullName>
    </submittedName>
</protein>
<evidence type="ECO:0000256" key="1">
    <source>
        <dbReference type="SAM" id="Phobius"/>
    </source>
</evidence>
<reference evidence="2 3" key="1">
    <citation type="submission" date="2017-03" db="EMBL/GenBank/DDBJ databases">
        <title>Genome Survey of Euroglyphus maynei.</title>
        <authorList>
            <person name="Arlian L.G."/>
            <person name="Morgan M.S."/>
            <person name="Rider S.D."/>
        </authorList>
    </citation>
    <scope>NUCLEOTIDE SEQUENCE [LARGE SCALE GENOMIC DNA]</scope>
    <source>
        <strain evidence="2">Arlian Lab</strain>
        <tissue evidence="2">Whole body</tissue>
    </source>
</reference>